<proteinExistence type="predicted"/>
<dbReference type="PANTHER" id="PTHR31299:SF0">
    <property type="entry name" value="ESTERASE, PUTATIVE (AFU_ORTHOLOGUE AFUA_1G05850)-RELATED"/>
    <property type="match status" value="1"/>
</dbReference>
<comment type="caution">
    <text evidence="1">The sequence shown here is derived from an EMBL/GenBank/DDBJ whole genome shotgun (WGS) entry which is preliminary data.</text>
</comment>
<dbReference type="OrthoDB" id="413649at2759"/>
<protein>
    <recommendedName>
        <fullName evidence="3">Erythromycin esterase</fullName>
    </recommendedName>
</protein>
<sequence>MAYQLSSLSSRIKSAAKVLPPIRDASFGSNFDQFGNYKIVLIGDGSHGTSEFYQARAEITKHLIEHHGFDTVAVEADWPDAESVDRYVRLRPGVKSKLDPSPEPAFRRFPTWMWRNKEMQDFVHWMRDHNERLPKERRAGFYGLDLYSMGLSIQAIIKYLDRIDPPMAKLARQRYGCLQPWVEDPSQYGLAALTNPRMESCEKNVIQMLRDLLNKRLEYSAKEHDSEEFHSSEQNAYLVVDAEAYYKAMYVKSADSWSLRDSHMFETLRRLLNVKPESSKAVVWAHNSHIGDARYTSMGTRRGELNIGQLCREKLGQGNVALVGCCTHTGTVAAAHDWDEDVQVMEVNPSRSDSWEYVAHETGIPSFLLDLRPNHADPDLRRALAQERKERFIGVVYRPLTELMSHYSTASLSRQFDAVVWFDESHALTPFEIAQPHTALGVDETYPFGL</sequence>
<dbReference type="Pfam" id="PF05139">
    <property type="entry name" value="Erythro_esteras"/>
    <property type="match status" value="1"/>
</dbReference>
<evidence type="ECO:0000313" key="2">
    <source>
        <dbReference type="Proteomes" id="UP000034164"/>
    </source>
</evidence>
<gene>
    <name evidence="1" type="ORF">EMCG_00534</name>
</gene>
<dbReference type="GO" id="GO:0046677">
    <property type="term" value="P:response to antibiotic"/>
    <property type="evidence" value="ECO:0007669"/>
    <property type="project" value="InterPro"/>
</dbReference>
<dbReference type="Gene3D" id="3.40.1660.10">
    <property type="entry name" value="EreA-like (biosynthetic domain)"/>
    <property type="match status" value="1"/>
</dbReference>
<dbReference type="InterPro" id="IPR007815">
    <property type="entry name" value="Emycin_Estase"/>
</dbReference>
<name>A0A0G2HUE0_9EURO</name>
<dbReference type="PANTHER" id="PTHR31299">
    <property type="entry name" value="ESTERASE, PUTATIVE (AFU_ORTHOLOGUE AFUA_1G05850)-RELATED"/>
    <property type="match status" value="1"/>
</dbReference>
<reference evidence="2" key="1">
    <citation type="journal article" date="2015" name="PLoS Genet.">
        <title>The dynamic genome and transcriptome of the human fungal pathogen Blastomyces and close relative Emmonsia.</title>
        <authorList>
            <person name="Munoz J.F."/>
            <person name="Gauthier G.M."/>
            <person name="Desjardins C.A."/>
            <person name="Gallo J.E."/>
            <person name="Holder J."/>
            <person name="Sullivan T.D."/>
            <person name="Marty A.J."/>
            <person name="Carmen J.C."/>
            <person name="Chen Z."/>
            <person name="Ding L."/>
            <person name="Gujja S."/>
            <person name="Magrini V."/>
            <person name="Misas E."/>
            <person name="Mitreva M."/>
            <person name="Priest M."/>
            <person name="Saif S."/>
            <person name="Whiston E.A."/>
            <person name="Young S."/>
            <person name="Zeng Q."/>
            <person name="Goldman W.E."/>
            <person name="Mardis E.R."/>
            <person name="Taylor J.W."/>
            <person name="McEwen J.G."/>
            <person name="Clay O.K."/>
            <person name="Klein B.S."/>
            <person name="Cuomo C.A."/>
        </authorList>
    </citation>
    <scope>NUCLEOTIDE SEQUENCE [LARGE SCALE GENOMIC DNA]</scope>
    <source>
        <strain evidence="2">UAMH 3008</strain>
    </source>
</reference>
<dbReference type="PIRSF" id="PIRSF036794">
    <property type="entry name" value="UCP_erythr_ester"/>
    <property type="match status" value="1"/>
</dbReference>
<evidence type="ECO:0000313" key="1">
    <source>
        <dbReference type="EMBL" id="KKZ61807.1"/>
    </source>
</evidence>
<evidence type="ECO:0008006" key="3">
    <source>
        <dbReference type="Google" id="ProtNLM"/>
    </source>
</evidence>
<dbReference type="InterPro" id="IPR014622">
    <property type="entry name" value="UCP036794_erythomycin"/>
</dbReference>
<dbReference type="Gene3D" id="3.30.1870.10">
    <property type="entry name" value="EreA-like, domain 2"/>
    <property type="match status" value="1"/>
</dbReference>
<dbReference type="SUPFAM" id="SSF159501">
    <property type="entry name" value="EreA/ChaN-like"/>
    <property type="match status" value="1"/>
</dbReference>
<organism evidence="1 2">
    <name type="scientific">[Emmonsia] crescens</name>
    <dbReference type="NCBI Taxonomy" id="73230"/>
    <lineage>
        <taxon>Eukaryota</taxon>
        <taxon>Fungi</taxon>
        <taxon>Dikarya</taxon>
        <taxon>Ascomycota</taxon>
        <taxon>Pezizomycotina</taxon>
        <taxon>Eurotiomycetes</taxon>
        <taxon>Eurotiomycetidae</taxon>
        <taxon>Onygenales</taxon>
        <taxon>Ajellomycetaceae</taxon>
        <taxon>Emergomyces</taxon>
    </lineage>
</organism>
<accession>A0A0G2HUE0</accession>
<dbReference type="Proteomes" id="UP000034164">
    <property type="component" value="Unassembled WGS sequence"/>
</dbReference>
<dbReference type="EMBL" id="LCZI01001236">
    <property type="protein sequence ID" value="KKZ61807.1"/>
    <property type="molecule type" value="Genomic_DNA"/>
</dbReference>
<dbReference type="VEuPathDB" id="FungiDB:EMCG_00534"/>
<dbReference type="CDD" id="cd14728">
    <property type="entry name" value="Ere-like"/>
    <property type="match status" value="1"/>
</dbReference>
<dbReference type="InterPro" id="IPR052036">
    <property type="entry name" value="Hydrolase/PRTase-associated"/>
</dbReference>
<dbReference type="AlphaFoldDB" id="A0A0G2HUE0"/>